<dbReference type="Proteomes" id="UP000095038">
    <property type="component" value="Unassembled WGS sequence"/>
</dbReference>
<sequence>MSNTKQVKEFSTPTTNVVQIESSVALKIIKHATDYYPTLVSGPLLGVDKDETLTVSHSFPYSIYNESIEGSSFKLKTNQRFQNELLELSKNTGVAAQFIGWYQCSVSSNFFNNHIIDSLLSLQRSNPNAILIIHDSSKINTNSVLSLRAFRLSEAFLNVYKAANNSTNKFSTALLLENNLTHENIFEELPVSIHNSHLVSLMLHQLLSENESSLNTQDYNQIYKNNDIVSNSFDSLSLNNSKYSTGIIDKLFDSVDSYHYDLNNYNYYQRQLSRELQKIQQWKAKSKIENANRVKNGQKEIDLENDWKSIYKLPNEPQRFTNLLVSASITGFCKDLEVNTTSELIKSFAIQKGLDI</sequence>
<name>A0A1D2VQP9_9ASCO</name>
<dbReference type="GO" id="GO:0003743">
    <property type="term" value="F:translation initiation factor activity"/>
    <property type="evidence" value="ECO:0007669"/>
    <property type="project" value="UniProtKB-UniRule"/>
</dbReference>
<feature type="domain" description="MPN" evidence="5">
    <location>
        <begin position="18"/>
        <end position="156"/>
    </location>
</feature>
<evidence type="ECO:0000256" key="2">
    <source>
        <dbReference type="ARBA" id="ARBA00022540"/>
    </source>
</evidence>
<dbReference type="InterPro" id="IPR050242">
    <property type="entry name" value="JAMM_MPN+_peptidase_M67A"/>
</dbReference>
<evidence type="ECO:0000313" key="6">
    <source>
        <dbReference type="EMBL" id="ODV63934.1"/>
    </source>
</evidence>
<protein>
    <recommendedName>
        <fullName evidence="4">Eukaryotic translation initiation factor 3 subunit H</fullName>
        <shortName evidence="4">eIF3h</shortName>
    </recommendedName>
</protein>
<dbReference type="Gene3D" id="3.40.140.10">
    <property type="entry name" value="Cytidine Deaminase, domain 2"/>
    <property type="match status" value="1"/>
</dbReference>
<dbReference type="GO" id="GO:0001732">
    <property type="term" value="P:formation of cytoplasmic translation initiation complex"/>
    <property type="evidence" value="ECO:0007669"/>
    <property type="project" value="UniProtKB-UniRule"/>
</dbReference>
<comment type="subcellular location">
    <subcellularLocation>
        <location evidence="4">Cytoplasm</location>
    </subcellularLocation>
</comment>
<dbReference type="CDD" id="cd08065">
    <property type="entry name" value="MPN_eIF3h"/>
    <property type="match status" value="1"/>
</dbReference>
<dbReference type="AlphaFoldDB" id="A0A1D2VQP9"/>
<comment type="similarity">
    <text evidence="4">Belongs to the eIF-3 subunit H family.</text>
</comment>
<dbReference type="Pfam" id="PF19445">
    <property type="entry name" value="eIF3h_C"/>
    <property type="match status" value="1"/>
</dbReference>
<comment type="subunit">
    <text evidence="4">Component of the eukaryotic translation initiation factor 3 (eIF-3) complex.</text>
</comment>
<proteinExistence type="inferred from homology"/>
<dbReference type="PANTHER" id="PTHR10410">
    <property type="entry name" value="EUKARYOTIC TRANSLATION INITIATION FACTOR 3 -RELATED"/>
    <property type="match status" value="1"/>
</dbReference>
<dbReference type="InterPro" id="IPR000555">
    <property type="entry name" value="JAMM/MPN+_dom"/>
</dbReference>
<organism evidence="6 7">
    <name type="scientific">Ascoidea rubescens DSM 1968</name>
    <dbReference type="NCBI Taxonomy" id="1344418"/>
    <lineage>
        <taxon>Eukaryota</taxon>
        <taxon>Fungi</taxon>
        <taxon>Dikarya</taxon>
        <taxon>Ascomycota</taxon>
        <taxon>Saccharomycotina</taxon>
        <taxon>Saccharomycetes</taxon>
        <taxon>Ascoideaceae</taxon>
        <taxon>Ascoidea</taxon>
    </lineage>
</organism>
<gene>
    <name evidence="6" type="ORF">ASCRUDRAFT_73670</name>
</gene>
<evidence type="ECO:0000313" key="7">
    <source>
        <dbReference type="Proteomes" id="UP000095038"/>
    </source>
</evidence>
<keyword evidence="1 4" id="KW-0963">Cytoplasm</keyword>
<evidence type="ECO:0000259" key="5">
    <source>
        <dbReference type="PROSITE" id="PS50249"/>
    </source>
</evidence>
<dbReference type="GO" id="GO:0005852">
    <property type="term" value="C:eukaryotic translation initiation factor 3 complex"/>
    <property type="evidence" value="ECO:0007669"/>
    <property type="project" value="UniProtKB-UniRule"/>
</dbReference>
<accession>A0A1D2VQP9</accession>
<keyword evidence="3 4" id="KW-0648">Protein biosynthesis</keyword>
<keyword evidence="2 4" id="KW-0396">Initiation factor</keyword>
<dbReference type="GO" id="GO:0008237">
    <property type="term" value="F:metallopeptidase activity"/>
    <property type="evidence" value="ECO:0007669"/>
    <property type="project" value="InterPro"/>
</dbReference>
<dbReference type="GO" id="GO:0033290">
    <property type="term" value="C:eukaryotic 48S preinitiation complex"/>
    <property type="evidence" value="ECO:0007669"/>
    <property type="project" value="UniProtKB-UniRule"/>
</dbReference>
<dbReference type="InterPro" id="IPR045810">
    <property type="entry name" value="eIF3h_C"/>
</dbReference>
<dbReference type="RefSeq" id="XP_020050241.1">
    <property type="nucleotide sequence ID" value="XM_020192391.1"/>
</dbReference>
<dbReference type="InParanoid" id="A0A1D2VQP9"/>
<dbReference type="GeneID" id="30966027"/>
<dbReference type="InterPro" id="IPR027524">
    <property type="entry name" value="eIF3h"/>
</dbReference>
<dbReference type="GO" id="GO:0016282">
    <property type="term" value="C:eukaryotic 43S preinitiation complex"/>
    <property type="evidence" value="ECO:0007669"/>
    <property type="project" value="UniProtKB-UniRule"/>
</dbReference>
<dbReference type="Pfam" id="PF01398">
    <property type="entry name" value="JAB"/>
    <property type="match status" value="1"/>
</dbReference>
<dbReference type="InterPro" id="IPR037518">
    <property type="entry name" value="MPN"/>
</dbReference>
<comment type="function">
    <text evidence="4">Component of the eukaryotic translation initiation factor 3 (eIF-3) complex, which is involved in protein synthesis of a specialized repertoire of mRNAs and, together with other initiation factors, stimulates binding of mRNA and methionyl-tRNAi to the 40S ribosome. The eIF-3 complex specifically targets and initiates translation of a subset of mRNAs involved in cell proliferation.</text>
</comment>
<reference evidence="7" key="1">
    <citation type="submission" date="2016-05" db="EMBL/GenBank/DDBJ databases">
        <title>Comparative genomics of biotechnologically important yeasts.</title>
        <authorList>
            <consortium name="DOE Joint Genome Institute"/>
            <person name="Riley R."/>
            <person name="Haridas S."/>
            <person name="Wolfe K.H."/>
            <person name="Lopes M.R."/>
            <person name="Hittinger C.T."/>
            <person name="Goker M."/>
            <person name="Salamov A."/>
            <person name="Wisecaver J."/>
            <person name="Long T.M."/>
            <person name="Aerts A.L."/>
            <person name="Barry K."/>
            <person name="Choi C."/>
            <person name="Clum A."/>
            <person name="Coughlan A.Y."/>
            <person name="Deshpande S."/>
            <person name="Douglass A.P."/>
            <person name="Hanson S.J."/>
            <person name="Klenk H.-P."/>
            <person name="Labutti K."/>
            <person name="Lapidus A."/>
            <person name="Lindquist E."/>
            <person name="Lipzen A."/>
            <person name="Meier-Kolthoff J.P."/>
            <person name="Ohm R.A."/>
            <person name="Otillar R.P."/>
            <person name="Pangilinan J."/>
            <person name="Peng Y."/>
            <person name="Rokas A."/>
            <person name="Rosa C.A."/>
            <person name="Scheuner C."/>
            <person name="Sibirny A.A."/>
            <person name="Slot J.C."/>
            <person name="Stielow J.B."/>
            <person name="Sun H."/>
            <person name="Kurtzman C.P."/>
            <person name="Blackwell M."/>
            <person name="Grigoriev I.V."/>
            <person name="Jeffries T.W."/>
        </authorList>
    </citation>
    <scope>NUCLEOTIDE SEQUENCE [LARGE SCALE GENOMIC DNA]</scope>
    <source>
        <strain evidence="7">DSM 1968</strain>
    </source>
</reference>
<evidence type="ECO:0000256" key="1">
    <source>
        <dbReference type="ARBA" id="ARBA00022490"/>
    </source>
</evidence>
<dbReference type="HAMAP" id="MF_03007">
    <property type="entry name" value="eIF3h"/>
    <property type="match status" value="1"/>
</dbReference>
<dbReference type="PROSITE" id="PS50249">
    <property type="entry name" value="MPN"/>
    <property type="match status" value="1"/>
</dbReference>
<dbReference type="OrthoDB" id="10265695at2759"/>
<dbReference type="EMBL" id="KV454475">
    <property type="protein sequence ID" value="ODV63934.1"/>
    <property type="molecule type" value="Genomic_DNA"/>
</dbReference>
<evidence type="ECO:0000256" key="3">
    <source>
        <dbReference type="ARBA" id="ARBA00022917"/>
    </source>
</evidence>
<dbReference type="STRING" id="1344418.A0A1D2VQP9"/>
<evidence type="ECO:0000256" key="4">
    <source>
        <dbReference type="HAMAP-Rule" id="MF_03007"/>
    </source>
</evidence>
<keyword evidence="7" id="KW-1185">Reference proteome</keyword>